<sequence>MLEAPLERPAKAHAEATLGVFSYYCMQGCKQRFLPIYRPLSLHIPKMAAKTSMAALDIIATVIVSCKNVKIISWRNSWRKNHTKNIRNTKNRVTQEAVSSVIYGCYFDHWKEALHLKNERRGDA</sequence>
<dbReference type="AlphaFoldDB" id="A0A7W8C2C8"/>
<gene>
    <name evidence="1" type="ORF">HNQ38_002451</name>
</gene>
<evidence type="ECO:0000313" key="2">
    <source>
        <dbReference type="Proteomes" id="UP000539075"/>
    </source>
</evidence>
<organism evidence="1 2">
    <name type="scientific">Desulfovibrio intestinalis</name>
    <dbReference type="NCBI Taxonomy" id="58621"/>
    <lineage>
        <taxon>Bacteria</taxon>
        <taxon>Pseudomonadati</taxon>
        <taxon>Thermodesulfobacteriota</taxon>
        <taxon>Desulfovibrionia</taxon>
        <taxon>Desulfovibrionales</taxon>
        <taxon>Desulfovibrionaceae</taxon>
        <taxon>Desulfovibrio</taxon>
    </lineage>
</organism>
<accession>A0A7W8C2C8</accession>
<protein>
    <submittedName>
        <fullName evidence="1">Uncharacterized protein</fullName>
    </submittedName>
</protein>
<comment type="caution">
    <text evidence="1">The sequence shown here is derived from an EMBL/GenBank/DDBJ whole genome shotgun (WGS) entry which is preliminary data.</text>
</comment>
<proteinExistence type="predicted"/>
<reference evidence="1 2" key="1">
    <citation type="submission" date="2020-08" db="EMBL/GenBank/DDBJ databases">
        <title>Genomic Encyclopedia of Type Strains, Phase IV (KMG-IV): sequencing the most valuable type-strain genomes for metagenomic binning, comparative biology and taxonomic classification.</title>
        <authorList>
            <person name="Goeker M."/>
        </authorList>
    </citation>
    <scope>NUCLEOTIDE SEQUENCE [LARGE SCALE GENOMIC DNA]</scope>
    <source>
        <strain evidence="1 2">DSM 11275</strain>
    </source>
</reference>
<dbReference type="RefSeq" id="WP_183721097.1">
    <property type="nucleotide sequence ID" value="NZ_JACHGO010000007.1"/>
</dbReference>
<keyword evidence="2" id="KW-1185">Reference proteome</keyword>
<dbReference type="EMBL" id="JACHGO010000007">
    <property type="protein sequence ID" value="MBB5144340.1"/>
    <property type="molecule type" value="Genomic_DNA"/>
</dbReference>
<evidence type="ECO:0000313" key="1">
    <source>
        <dbReference type="EMBL" id="MBB5144340.1"/>
    </source>
</evidence>
<name>A0A7W8C2C8_9BACT</name>
<dbReference type="Proteomes" id="UP000539075">
    <property type="component" value="Unassembled WGS sequence"/>
</dbReference>